<evidence type="ECO:0000256" key="4">
    <source>
        <dbReference type="ARBA" id="ARBA00023242"/>
    </source>
</evidence>
<keyword evidence="7" id="KW-1185">Reference proteome</keyword>
<dbReference type="Proteomes" id="UP000243686">
    <property type="component" value="Unassembled WGS sequence"/>
</dbReference>
<dbReference type="EMBL" id="KV907292">
    <property type="protein sequence ID" value="OON13566.1"/>
    <property type="molecule type" value="Genomic_DNA"/>
</dbReference>
<evidence type="ECO:0000313" key="6">
    <source>
        <dbReference type="EMBL" id="OON13566.1"/>
    </source>
</evidence>
<dbReference type="GO" id="GO:0016593">
    <property type="term" value="C:Cdc73/Paf1 complex"/>
    <property type="evidence" value="ECO:0007669"/>
    <property type="project" value="InterPro"/>
</dbReference>
<sequence length="546" mass="63158">TACTAIKISEHINKRKLLTPDLQRDSGRYYWLSTSQCSPTMTLLQKNGRADEKVEDYPQDRTKELRVESLLCRLKYRNTLPELPFDPKFLAYPLEPSRFLQYVATSLERNYKHELLTETDVGVDVDLIDPDVFKIDKSVKLHPDDERLLEDDTPAAINARKSRHQKSVSWLRRTEYISTEMYNRWNKSDKVESKLGYSVKRHLNEEIVYRDRESQIAAIEATFRAAKKPITKHYSKPNVHAVELLPVLPDFTLWRYPCAQVIFDDDPARKNKSNAEQKEEVNQAMIRGMVDESGDHFVAYFLPTESTKQLRRLDIENHVPYTEGAAYEYELAREYNWNVKNKTMANYEENYFFVFRKDGGFRPFFLLRIKGTLSIRCRQSVFYNELETRVRLSKRRKLTQSGSFMTGGGGGALPAPKTRLIVHHRDFTDEELKAQTDRLYIEGCEDELHDRVDDDAQEEDTDEFRETQSEGSEVEEVPAPKSRHTKKALVSDDDLTDTDDEEVPNKPSKTHKPASGQRTAAAAPVKTSQVFDSDDEDESDLSDLSD</sequence>
<evidence type="ECO:0000256" key="2">
    <source>
        <dbReference type="ARBA" id="ARBA00007560"/>
    </source>
</evidence>
<evidence type="ECO:0000256" key="5">
    <source>
        <dbReference type="SAM" id="MobiDB-lite"/>
    </source>
</evidence>
<feature type="compositionally biased region" description="Acidic residues" evidence="5">
    <location>
        <begin position="532"/>
        <end position="546"/>
    </location>
</feature>
<evidence type="ECO:0000256" key="3">
    <source>
        <dbReference type="ARBA" id="ARBA00020462"/>
    </source>
</evidence>
<dbReference type="InterPro" id="IPR007133">
    <property type="entry name" value="RNA_pol_II-assoc_Paf1"/>
</dbReference>
<evidence type="ECO:0000256" key="1">
    <source>
        <dbReference type="ARBA" id="ARBA00004123"/>
    </source>
</evidence>
<feature type="non-terminal residue" evidence="6">
    <location>
        <position position="546"/>
    </location>
</feature>
<feature type="compositionally biased region" description="Acidic residues" evidence="5">
    <location>
        <begin position="491"/>
        <end position="502"/>
    </location>
</feature>
<accession>A0A1S8WGJ9</accession>
<reference evidence="6 7" key="1">
    <citation type="submission" date="2015-03" db="EMBL/GenBank/DDBJ databases">
        <title>Draft genome of the nematode, Opisthorchis viverrini.</title>
        <authorList>
            <person name="Mitreva M."/>
        </authorList>
    </citation>
    <scope>NUCLEOTIDE SEQUENCE [LARGE SCALE GENOMIC DNA]</scope>
    <source>
        <strain evidence="6">Khon Kaen</strain>
    </source>
</reference>
<dbReference type="GO" id="GO:0006368">
    <property type="term" value="P:transcription elongation by RNA polymerase II"/>
    <property type="evidence" value="ECO:0007669"/>
    <property type="project" value="InterPro"/>
</dbReference>
<feature type="region of interest" description="Disordered" evidence="5">
    <location>
        <begin position="448"/>
        <end position="546"/>
    </location>
</feature>
<dbReference type="GO" id="GO:0000993">
    <property type="term" value="F:RNA polymerase II complex binding"/>
    <property type="evidence" value="ECO:0007669"/>
    <property type="project" value="TreeGrafter"/>
</dbReference>
<feature type="non-terminal residue" evidence="6">
    <location>
        <position position="1"/>
    </location>
</feature>
<evidence type="ECO:0000313" key="7">
    <source>
        <dbReference type="Proteomes" id="UP000243686"/>
    </source>
</evidence>
<dbReference type="PANTHER" id="PTHR23188:SF12">
    <property type="entry name" value="RNA POLYMERASE II-ASSOCIATED FACTOR 1 HOMOLOG"/>
    <property type="match status" value="1"/>
</dbReference>
<comment type="similarity">
    <text evidence="2">Belongs to the PAF1 family.</text>
</comment>
<dbReference type="PANTHER" id="PTHR23188">
    <property type="entry name" value="RNA POLYMERASE II-ASSOCIATED FACTOR 1 HOMOLOG"/>
    <property type="match status" value="1"/>
</dbReference>
<comment type="subcellular location">
    <subcellularLocation>
        <location evidence="1">Nucleus</location>
    </subcellularLocation>
</comment>
<keyword evidence="4" id="KW-0539">Nucleus</keyword>
<dbReference type="AlphaFoldDB" id="A0A1S8WGJ9"/>
<name>A0A1S8WGJ9_OPIVI</name>
<organism evidence="6 7">
    <name type="scientific">Opisthorchis viverrini</name>
    <name type="common">Southeast Asian liver fluke</name>
    <dbReference type="NCBI Taxonomy" id="6198"/>
    <lineage>
        <taxon>Eukaryota</taxon>
        <taxon>Metazoa</taxon>
        <taxon>Spiralia</taxon>
        <taxon>Lophotrochozoa</taxon>
        <taxon>Platyhelminthes</taxon>
        <taxon>Trematoda</taxon>
        <taxon>Digenea</taxon>
        <taxon>Opisthorchiida</taxon>
        <taxon>Opisthorchiata</taxon>
        <taxon>Opisthorchiidae</taxon>
        <taxon>Opisthorchis</taxon>
    </lineage>
</organism>
<protein>
    <recommendedName>
        <fullName evidence="3">RNA polymerase II-associated factor 1 homolog</fullName>
    </recommendedName>
</protein>
<gene>
    <name evidence="6" type="ORF">X801_10658</name>
</gene>
<proteinExistence type="inferred from homology"/>
<dbReference type="Pfam" id="PF03985">
    <property type="entry name" value="Paf1"/>
    <property type="match status" value="1"/>
</dbReference>
<dbReference type="GO" id="GO:0003682">
    <property type="term" value="F:chromatin binding"/>
    <property type="evidence" value="ECO:0007669"/>
    <property type="project" value="TreeGrafter"/>
</dbReference>